<accession>A0A1M5JIW3</accession>
<proteinExistence type="predicted"/>
<dbReference type="RefSeq" id="WP_073088910.1">
    <property type="nucleotide sequence ID" value="NZ_FQWY01000002.1"/>
</dbReference>
<evidence type="ECO:0000313" key="3">
    <source>
        <dbReference type="Proteomes" id="UP000242329"/>
    </source>
</evidence>
<dbReference type="EMBL" id="FQWY01000002">
    <property type="protein sequence ID" value="SHG40199.1"/>
    <property type="molecule type" value="Genomic_DNA"/>
</dbReference>
<organism evidence="2 3">
    <name type="scientific">Thermosyntropha lipolytica DSM 11003</name>
    <dbReference type="NCBI Taxonomy" id="1123382"/>
    <lineage>
        <taxon>Bacteria</taxon>
        <taxon>Bacillati</taxon>
        <taxon>Bacillota</taxon>
        <taxon>Clostridia</taxon>
        <taxon>Eubacteriales</taxon>
        <taxon>Syntrophomonadaceae</taxon>
        <taxon>Thermosyntropha</taxon>
    </lineage>
</organism>
<feature type="transmembrane region" description="Helical" evidence="1">
    <location>
        <begin position="43"/>
        <end position="64"/>
    </location>
</feature>
<gene>
    <name evidence="2" type="ORF">SAMN02745221_00132</name>
</gene>
<name>A0A1M5JIW3_9FIRM</name>
<keyword evidence="1" id="KW-1133">Transmembrane helix</keyword>
<keyword evidence="1" id="KW-0812">Transmembrane</keyword>
<dbReference type="AlphaFoldDB" id="A0A1M5JIW3"/>
<dbReference type="Proteomes" id="UP000242329">
    <property type="component" value="Unassembled WGS sequence"/>
</dbReference>
<evidence type="ECO:0000313" key="2">
    <source>
        <dbReference type="EMBL" id="SHG40199.1"/>
    </source>
</evidence>
<dbReference type="STRING" id="1123382.SAMN02745221_00132"/>
<protein>
    <submittedName>
        <fullName evidence="2">Uncharacterized protein</fullName>
    </submittedName>
</protein>
<evidence type="ECO:0000256" key="1">
    <source>
        <dbReference type="SAM" id="Phobius"/>
    </source>
</evidence>
<keyword evidence="3" id="KW-1185">Reference proteome</keyword>
<keyword evidence="1" id="KW-0472">Membrane</keyword>
<sequence length="71" mass="7341">MRGFEIDESVDAISIISNDNIKSGDNEPNAIAVPVASLPVYVVAWNAVGIASLAAIAAATYLAVGKDVRII</sequence>
<reference evidence="3" key="1">
    <citation type="submission" date="2016-11" db="EMBL/GenBank/DDBJ databases">
        <authorList>
            <person name="Varghese N."/>
            <person name="Submissions S."/>
        </authorList>
    </citation>
    <scope>NUCLEOTIDE SEQUENCE [LARGE SCALE GENOMIC DNA]</scope>
    <source>
        <strain evidence="3">DSM 11003</strain>
    </source>
</reference>